<dbReference type="EMBL" id="ML213505">
    <property type="protein sequence ID" value="TFK54662.1"/>
    <property type="molecule type" value="Genomic_DNA"/>
</dbReference>
<dbReference type="GO" id="GO:0030422">
    <property type="term" value="P:siRNA processing"/>
    <property type="evidence" value="ECO:0007669"/>
    <property type="project" value="TreeGrafter"/>
</dbReference>
<evidence type="ECO:0000313" key="3">
    <source>
        <dbReference type="EMBL" id="TFK54662.1"/>
    </source>
</evidence>
<dbReference type="EC" id="2.7.7.48" evidence="1"/>
<dbReference type="GO" id="GO:0003723">
    <property type="term" value="F:RNA binding"/>
    <property type="evidence" value="ECO:0007669"/>
    <property type="project" value="UniProtKB-KW"/>
</dbReference>
<name>A0A5C3NBK7_9AGAM</name>
<dbReference type="OrthoDB" id="6513042at2759"/>
<dbReference type="PANTHER" id="PTHR23079:SF55">
    <property type="entry name" value="RNA-DIRECTED RNA POLYMERASE"/>
    <property type="match status" value="1"/>
</dbReference>
<dbReference type="InterPro" id="IPR007855">
    <property type="entry name" value="RDRP"/>
</dbReference>
<comment type="similarity">
    <text evidence="1">Belongs to the RdRP family.</text>
</comment>
<dbReference type="AlphaFoldDB" id="A0A5C3NBK7"/>
<dbReference type="GO" id="GO:0003968">
    <property type="term" value="F:RNA-directed RNA polymerase activity"/>
    <property type="evidence" value="ECO:0007669"/>
    <property type="project" value="UniProtKB-KW"/>
</dbReference>
<feature type="domain" description="RDRP core" evidence="2">
    <location>
        <begin position="402"/>
        <end position="1005"/>
    </location>
</feature>
<reference evidence="3 4" key="1">
    <citation type="journal article" date="2019" name="Nat. Ecol. Evol.">
        <title>Megaphylogeny resolves global patterns of mushroom evolution.</title>
        <authorList>
            <person name="Varga T."/>
            <person name="Krizsan K."/>
            <person name="Foldi C."/>
            <person name="Dima B."/>
            <person name="Sanchez-Garcia M."/>
            <person name="Sanchez-Ramirez S."/>
            <person name="Szollosi G.J."/>
            <person name="Szarkandi J.G."/>
            <person name="Papp V."/>
            <person name="Albert L."/>
            <person name="Andreopoulos W."/>
            <person name="Angelini C."/>
            <person name="Antonin V."/>
            <person name="Barry K.W."/>
            <person name="Bougher N.L."/>
            <person name="Buchanan P."/>
            <person name="Buyck B."/>
            <person name="Bense V."/>
            <person name="Catcheside P."/>
            <person name="Chovatia M."/>
            <person name="Cooper J."/>
            <person name="Damon W."/>
            <person name="Desjardin D."/>
            <person name="Finy P."/>
            <person name="Geml J."/>
            <person name="Haridas S."/>
            <person name="Hughes K."/>
            <person name="Justo A."/>
            <person name="Karasinski D."/>
            <person name="Kautmanova I."/>
            <person name="Kiss B."/>
            <person name="Kocsube S."/>
            <person name="Kotiranta H."/>
            <person name="LaButti K.M."/>
            <person name="Lechner B.E."/>
            <person name="Liimatainen K."/>
            <person name="Lipzen A."/>
            <person name="Lukacs Z."/>
            <person name="Mihaltcheva S."/>
            <person name="Morgado L.N."/>
            <person name="Niskanen T."/>
            <person name="Noordeloos M.E."/>
            <person name="Ohm R.A."/>
            <person name="Ortiz-Santana B."/>
            <person name="Ovrebo C."/>
            <person name="Racz N."/>
            <person name="Riley R."/>
            <person name="Savchenko A."/>
            <person name="Shiryaev A."/>
            <person name="Soop K."/>
            <person name="Spirin V."/>
            <person name="Szebenyi C."/>
            <person name="Tomsovsky M."/>
            <person name="Tulloss R.E."/>
            <person name="Uehling J."/>
            <person name="Grigoriev I.V."/>
            <person name="Vagvolgyi C."/>
            <person name="Papp T."/>
            <person name="Martin F.M."/>
            <person name="Miettinen O."/>
            <person name="Hibbett D.S."/>
            <person name="Nagy L.G."/>
        </authorList>
    </citation>
    <scope>NUCLEOTIDE SEQUENCE [LARGE SCALE GENOMIC DNA]</scope>
    <source>
        <strain evidence="3 4">OMC1185</strain>
    </source>
</reference>
<dbReference type="STRING" id="5364.A0A5C3NBK7"/>
<keyword evidence="1" id="KW-0696">RNA-directed RNA polymerase</keyword>
<keyword evidence="1" id="KW-0694">RNA-binding</keyword>
<gene>
    <name evidence="3" type="ORF">OE88DRAFT_1624336</name>
</gene>
<dbReference type="PANTHER" id="PTHR23079">
    <property type="entry name" value="RNA-DEPENDENT RNA POLYMERASE"/>
    <property type="match status" value="1"/>
</dbReference>
<protein>
    <recommendedName>
        <fullName evidence="1">RNA-dependent RNA polymerase</fullName>
        <ecNumber evidence="1">2.7.7.48</ecNumber>
    </recommendedName>
</protein>
<dbReference type="Proteomes" id="UP000305948">
    <property type="component" value="Unassembled WGS sequence"/>
</dbReference>
<comment type="catalytic activity">
    <reaction evidence="1">
        <text>RNA(n) + a ribonucleoside 5'-triphosphate = RNA(n+1) + diphosphate</text>
        <dbReference type="Rhea" id="RHEA:21248"/>
        <dbReference type="Rhea" id="RHEA-COMP:14527"/>
        <dbReference type="Rhea" id="RHEA-COMP:17342"/>
        <dbReference type="ChEBI" id="CHEBI:33019"/>
        <dbReference type="ChEBI" id="CHEBI:61557"/>
        <dbReference type="ChEBI" id="CHEBI:140395"/>
        <dbReference type="EC" id="2.7.7.48"/>
    </reaction>
</comment>
<keyword evidence="4" id="KW-1185">Reference proteome</keyword>
<proteinExistence type="inferred from homology"/>
<keyword evidence="1" id="KW-0808">Transferase</keyword>
<evidence type="ECO:0000256" key="1">
    <source>
        <dbReference type="RuleBase" id="RU363098"/>
    </source>
</evidence>
<dbReference type="Pfam" id="PF05183">
    <property type="entry name" value="RdRP"/>
    <property type="match status" value="1"/>
</dbReference>
<sequence>MELQMRGINHFATKYDVKRAIAEALHREGTAWNFEVTLNPGQTTVRNDGTGTLSLPYEKVASKFLARIAREDSIEVQGRAIRFCRSSVIHRRWELQMLRNAPYMDPTVDEEHDRIVQELSTNLRVNRVNFGVYYHDTSRPGAPKAYSKEWEGDYKSRSYAVMRVDYNQKAMQLKLGDPMTEDSCHRIHIKFPNIRKIGWGYDAGDPFICFDLMVPTILERESFNRERIGDDYQDNKQYRHRIGYLDAAHQRVAPYAHQVRVVLCQDQDLEEFKRLCRTAGLRPPIPASIEASRRNFYSQKVLTNVNVWLRKMEWTVAFQIEALLHNGLVNSDELLHDLHLPIQQLYKAEGPKAAHRLRQYTEALQTRPSGESARSCFERVKTIPVPDYAAPAGQFMCHHVSFTPTRMILEGPYVIQSNRVIRSYEGYEENFIRVDFRDEDRLQYRSDHEVKAEFFLNERVGEVLKHGFELAGRNFEFLAYSQSALREHSVWFVHPFNHPQQRYVNVNAEAIRNTLGDFSGVKKYPSKYAARMAQAFTATDPAVKVHRTEWTEIPDMGEAPYEFTDGVGTISRELAIAIWEKLCADHKNFNHTGPVPSVYQIRFLGYKGMVAIDDQLQGKKMCLRPSMNKFRVPEQEGAEIEIARAFDGPSSVCLNRSLVMVLEDRGVRMKSFLDLQNEAVADVMMSGDSIERFRRLLEDHGLGKAYRLSFILQGLYDLGFEFNDMASERKKCENPLLKCIIQYARNHILREMKHRARIPVPNAWCLPGVADEGPAYVARGYENVYCLEPGKIYACIHENNERTWIKGNVIIWRSPVANPGDVQRVWAIGKPPDDQLCLFRNLLNVVVMPSQGSRSMASGLAGGDVDGDTFCICKDPNLLPSIHIEPAEYEAVPPREKEEDSRIEDICDFVVEYIQSDVVGLLSSRHLVIADQSNEGTLDERCIKLAELCSRAVDYPKNGVPIDIDECPRHYMRCRPDWKEDEVASLAKTDYYRSDRAIGHLYRQITLLDPQQEPQGKAWQADDVLYSSLEQLILPYLQSYLPRNTAPDSIHQSYVRYRNELRYIRVIHTLSNDPGARLTEEEVVVSTIVAQCSQHRLRKDRTYRMQVHADALVKEIRRSWLRPEEKDSEEGLRRGLYLAWQAWRYAMDNADRADNDAMDSFGLVALGGIFDALDGLDPDWRNCR</sequence>
<dbReference type="InterPro" id="IPR057596">
    <property type="entry name" value="RDRP_core"/>
</dbReference>
<organism evidence="3 4">
    <name type="scientific">Heliocybe sulcata</name>
    <dbReference type="NCBI Taxonomy" id="5364"/>
    <lineage>
        <taxon>Eukaryota</taxon>
        <taxon>Fungi</taxon>
        <taxon>Dikarya</taxon>
        <taxon>Basidiomycota</taxon>
        <taxon>Agaricomycotina</taxon>
        <taxon>Agaricomycetes</taxon>
        <taxon>Gloeophyllales</taxon>
        <taxon>Gloeophyllaceae</taxon>
        <taxon>Heliocybe</taxon>
    </lineage>
</organism>
<keyword evidence="1" id="KW-0548">Nucleotidyltransferase</keyword>
<accession>A0A5C3NBK7</accession>
<dbReference type="GO" id="GO:0031380">
    <property type="term" value="C:nuclear RNA-directed RNA polymerase complex"/>
    <property type="evidence" value="ECO:0007669"/>
    <property type="project" value="TreeGrafter"/>
</dbReference>
<evidence type="ECO:0000313" key="4">
    <source>
        <dbReference type="Proteomes" id="UP000305948"/>
    </source>
</evidence>
<evidence type="ECO:0000259" key="2">
    <source>
        <dbReference type="Pfam" id="PF05183"/>
    </source>
</evidence>